<reference evidence="2 3" key="1">
    <citation type="submission" date="2020-04" db="EMBL/GenBank/DDBJ databases">
        <title>Chryseobacterium sp. RP-3-3 sp. nov., isolated from Jeju soil.</title>
        <authorList>
            <person name="Dahal R.H."/>
        </authorList>
    </citation>
    <scope>NUCLEOTIDE SEQUENCE [LARGE SCALE GENOMIC DNA]</scope>
    <source>
        <strain evidence="2 3">RP-3-3</strain>
    </source>
</reference>
<comment type="caution">
    <text evidence="2">The sequence shown here is derived from an EMBL/GenBank/DDBJ whole genome shotgun (WGS) entry which is preliminary data.</text>
</comment>
<accession>A0A7Y0FQL9</accession>
<feature type="region of interest" description="Disordered" evidence="1">
    <location>
        <begin position="91"/>
        <end position="115"/>
    </location>
</feature>
<organism evidence="2 3">
    <name type="scientific">Chryseobacterium antibioticum</name>
    <dbReference type="NCBI Taxonomy" id="2728847"/>
    <lineage>
        <taxon>Bacteria</taxon>
        <taxon>Pseudomonadati</taxon>
        <taxon>Bacteroidota</taxon>
        <taxon>Flavobacteriia</taxon>
        <taxon>Flavobacteriales</taxon>
        <taxon>Weeksellaceae</taxon>
        <taxon>Chryseobacterium group</taxon>
        <taxon>Chryseobacterium</taxon>
    </lineage>
</organism>
<sequence length="217" mass="25229">MKPLLQQLKPNFPLYKKASLFLFLLTTALTLNAQSFYLVKGTKITIGETTTFVVTDSGKTNQVRQRDFEGQISTINDPLSETKQLVFNKKKSKLSSKRDKKQSVSKSTKKRDETYQKAKPSEFIKPFLDNFFSSYQQFVAISASVTNIKYDQKFLNENIILKPLHGYSANVNHEIINNTFLFFNNYHLSQYVTRPPPFEVYLKKSYSKHLNFKNKLR</sequence>
<name>A0A7Y0FQL9_9FLAO</name>
<evidence type="ECO:0000313" key="3">
    <source>
        <dbReference type="Proteomes" id="UP000544054"/>
    </source>
</evidence>
<keyword evidence="3" id="KW-1185">Reference proteome</keyword>
<gene>
    <name evidence="2" type="ORF">HHL23_02740</name>
</gene>
<feature type="compositionally biased region" description="Basic residues" evidence="1">
    <location>
        <begin position="91"/>
        <end position="100"/>
    </location>
</feature>
<evidence type="ECO:0000256" key="1">
    <source>
        <dbReference type="SAM" id="MobiDB-lite"/>
    </source>
</evidence>
<protein>
    <submittedName>
        <fullName evidence="2">Uncharacterized protein</fullName>
    </submittedName>
</protein>
<evidence type="ECO:0000313" key="2">
    <source>
        <dbReference type="EMBL" id="NML68716.1"/>
    </source>
</evidence>
<dbReference type="RefSeq" id="WP_169233282.1">
    <property type="nucleotide sequence ID" value="NZ_JABBGI010000002.1"/>
</dbReference>
<proteinExistence type="predicted"/>
<dbReference type="Proteomes" id="UP000544054">
    <property type="component" value="Unassembled WGS sequence"/>
</dbReference>
<dbReference type="EMBL" id="JABBGI010000002">
    <property type="protein sequence ID" value="NML68716.1"/>
    <property type="molecule type" value="Genomic_DNA"/>
</dbReference>
<dbReference type="AlphaFoldDB" id="A0A7Y0FQL9"/>